<evidence type="ECO:0000313" key="6">
    <source>
        <dbReference type="Proteomes" id="UP000031675"/>
    </source>
</evidence>
<protein>
    <recommendedName>
        <fullName evidence="4">PD-(D/E)XK endonuclease-like domain-containing protein</fullName>
    </recommendedName>
</protein>
<dbReference type="InterPro" id="IPR038726">
    <property type="entry name" value="PDDEXK_AddAB-type"/>
</dbReference>
<comment type="caution">
    <text evidence="5">The sequence shown here is derived from an EMBL/GenBank/DDBJ whole genome shotgun (WGS) entry which is preliminary data.</text>
</comment>
<keyword evidence="2" id="KW-0378">Hydrolase</keyword>
<feature type="domain" description="PD-(D/E)XK endonuclease-like" evidence="4">
    <location>
        <begin position="303"/>
        <end position="547"/>
    </location>
</feature>
<dbReference type="Pfam" id="PF12705">
    <property type="entry name" value="PDDEXK_1"/>
    <property type="match status" value="1"/>
</dbReference>
<keyword evidence="2" id="KW-0067">ATP-binding</keyword>
<dbReference type="STRING" id="183763.LP52_18220"/>
<keyword evidence="2" id="KW-0347">Helicase</keyword>
<evidence type="ECO:0000256" key="2">
    <source>
        <dbReference type="ARBA" id="ARBA00022806"/>
    </source>
</evidence>
<evidence type="ECO:0000259" key="4">
    <source>
        <dbReference type="Pfam" id="PF12705"/>
    </source>
</evidence>
<keyword evidence="3" id="KW-0234">DNA repair</keyword>
<dbReference type="AlphaFoldDB" id="A0A0C2FEQ5"/>
<proteinExistence type="predicted"/>
<sequence length="555" mass="62308">MPPSSGLPPGLRGDPYLLRISPRSAKASETECPAYLAAKAHPALVAEKRVRKGKHSLETFPLRFVQERIDALEFHSSASALGSATGQPRPHLHPGLARYVDQALHHYSPHLHQLTDPELRPVPHYWVARSSHERTWEMFTWGRRYESPDGTVREFRFLRMGSVERAELATSAPSRAERSEAEIAIAAHTTAIGRPARWPPPEEWGQPFPLLGPHRPPGYIRRVRVIEIGLMDGSRNVLFDGAPEEAKARYEERGRHRHIEIVAGGAPRPGTSCVDCKALMVCEERIWAPGLLGVRTRQAPLRTVSASDLRYHRQCPAQYHMRALKLPKADEYAAEHRRGKAVHAWLEDAHRRAAVHGQPCTPNSVPEAPETWGETEWALPQEEIRLGIRMLTSHAGVCPFSSAISHSDPEPDLAFFDAYANAVVLAKPDLLFYEDGAPVWRETKTRRSGATSRRELFRRYPQLALGLLILHGGHLGEQTEGARVELEVLYPDRLPDLIFLHADDPIDVEAAKEVLYSLTRSWHGDTSYPAHPHEDACRRCPVSHWCPDAALPKEE</sequence>
<name>A0A0C2FEQ5_9ACTN</name>
<dbReference type="EMBL" id="JROO01000034">
    <property type="protein sequence ID" value="KIH97654.1"/>
    <property type="molecule type" value="Genomic_DNA"/>
</dbReference>
<evidence type="ECO:0000256" key="1">
    <source>
        <dbReference type="ARBA" id="ARBA00022763"/>
    </source>
</evidence>
<gene>
    <name evidence="5" type="ORF">LP52_18220</name>
</gene>
<keyword evidence="6" id="KW-1185">Reference proteome</keyword>
<organism evidence="5 6">
    <name type="scientific">Streptomonospora alba</name>
    <dbReference type="NCBI Taxonomy" id="183763"/>
    <lineage>
        <taxon>Bacteria</taxon>
        <taxon>Bacillati</taxon>
        <taxon>Actinomycetota</taxon>
        <taxon>Actinomycetes</taxon>
        <taxon>Streptosporangiales</taxon>
        <taxon>Nocardiopsidaceae</taxon>
        <taxon>Streptomonospora</taxon>
    </lineage>
</organism>
<dbReference type="GO" id="GO:0004386">
    <property type="term" value="F:helicase activity"/>
    <property type="evidence" value="ECO:0007669"/>
    <property type="project" value="UniProtKB-KW"/>
</dbReference>
<dbReference type="GO" id="GO:0006281">
    <property type="term" value="P:DNA repair"/>
    <property type="evidence" value="ECO:0007669"/>
    <property type="project" value="UniProtKB-KW"/>
</dbReference>
<dbReference type="OrthoDB" id="3588062at2"/>
<evidence type="ECO:0000313" key="5">
    <source>
        <dbReference type="EMBL" id="KIH97654.1"/>
    </source>
</evidence>
<dbReference type="Proteomes" id="UP000031675">
    <property type="component" value="Unassembled WGS sequence"/>
</dbReference>
<reference evidence="6" key="1">
    <citation type="journal article" date="2015" name="Chem. Biol.">
        <title>Structure, bioactivity, and resistance mechanism of streptomonomicin, an unusual lasso Peptide from an understudied halophilic actinomycete.</title>
        <authorList>
            <person name="Metelev M."/>
            <person name="Tietz J.I."/>
            <person name="Melby J.O."/>
            <person name="Blair P.M."/>
            <person name="Zhu L."/>
            <person name="Livnat I."/>
            <person name="Severinov K."/>
            <person name="Mitchell D.A."/>
        </authorList>
    </citation>
    <scope>NUCLEOTIDE SEQUENCE [LARGE SCALE GENOMIC DNA]</scope>
    <source>
        <strain evidence="6">YIM 90003</strain>
    </source>
</reference>
<keyword evidence="2" id="KW-0547">Nucleotide-binding</keyword>
<accession>A0A0C2FEQ5</accession>
<evidence type="ECO:0000256" key="3">
    <source>
        <dbReference type="ARBA" id="ARBA00023204"/>
    </source>
</evidence>
<keyword evidence="1" id="KW-0227">DNA damage</keyword>